<comment type="subunit">
    <text evidence="4">Part of the 30S ribosomal subunit.</text>
</comment>
<evidence type="ECO:0000313" key="8">
    <source>
        <dbReference type="Proteomes" id="UP000266260"/>
    </source>
</evidence>
<dbReference type="Proteomes" id="UP000266489">
    <property type="component" value="Unassembled WGS sequence"/>
</dbReference>
<comment type="caution">
    <text evidence="7">The sequence shown here is derived from an EMBL/GenBank/DDBJ whole genome shotgun (WGS) entry which is preliminary data.</text>
</comment>
<evidence type="ECO:0000313" key="9">
    <source>
        <dbReference type="Proteomes" id="UP000266489"/>
    </source>
</evidence>
<dbReference type="RefSeq" id="WP_119085833.1">
    <property type="nucleotide sequence ID" value="NZ_QXIT01000082.1"/>
</dbReference>
<dbReference type="SUPFAM" id="SSF54999">
    <property type="entry name" value="Ribosomal protein S10"/>
    <property type="match status" value="1"/>
</dbReference>
<dbReference type="NCBIfam" id="NF001861">
    <property type="entry name" value="PRK00596.1"/>
    <property type="match status" value="1"/>
</dbReference>
<dbReference type="OrthoDB" id="9804464at2"/>
<comment type="similarity">
    <text evidence="1 4">Belongs to the universal ribosomal protein uS10 family.</text>
</comment>
<gene>
    <name evidence="4" type="primary">rpsJ</name>
    <name evidence="7" type="ORF">SMC5_05370</name>
    <name evidence="6" type="ORF">SMC6_04635</name>
</gene>
<evidence type="ECO:0000313" key="6">
    <source>
        <dbReference type="EMBL" id="RIE08249.1"/>
    </source>
</evidence>
<keyword evidence="2 4" id="KW-0689">Ribosomal protein</keyword>
<sequence>MAKQKVRIRLRAYDHRTLDIWAGKIVEIIQQAGARVSGPIPLPTEKSIFTVLRSPHVDKKSREQFEMRIHKRLIEITNPTPEVTKALMGLDLPQGVDIEIKL</sequence>
<evidence type="ECO:0000256" key="3">
    <source>
        <dbReference type="ARBA" id="ARBA00023274"/>
    </source>
</evidence>
<dbReference type="SMART" id="SM01403">
    <property type="entry name" value="Ribosomal_S10"/>
    <property type="match status" value="1"/>
</dbReference>
<dbReference type="EMBL" id="QXIT01000082">
    <property type="protein sequence ID" value="RIE08249.1"/>
    <property type="molecule type" value="Genomic_DNA"/>
</dbReference>
<dbReference type="InterPro" id="IPR036838">
    <property type="entry name" value="Ribosomal_uS10_dom_sf"/>
</dbReference>
<accession>A0A398D6U9</accession>
<evidence type="ECO:0000256" key="2">
    <source>
        <dbReference type="ARBA" id="ARBA00022980"/>
    </source>
</evidence>
<dbReference type="NCBIfam" id="TIGR01049">
    <property type="entry name" value="rpsJ_bact"/>
    <property type="match status" value="1"/>
</dbReference>
<proteinExistence type="inferred from homology"/>
<comment type="function">
    <text evidence="4">Involved in the binding of tRNA to the ribosomes.</text>
</comment>
<dbReference type="FunFam" id="3.30.70.600:FF:000003">
    <property type="entry name" value="30S ribosomal protein S10"/>
    <property type="match status" value="1"/>
</dbReference>
<dbReference type="InterPro" id="IPR001848">
    <property type="entry name" value="Ribosomal_uS10"/>
</dbReference>
<dbReference type="AlphaFoldDB" id="A0A398D6U9"/>
<keyword evidence="8" id="KW-1185">Reference proteome</keyword>
<accession>A0A398D487</accession>
<evidence type="ECO:0000256" key="4">
    <source>
        <dbReference type="HAMAP-Rule" id="MF_00508"/>
    </source>
</evidence>
<dbReference type="GO" id="GO:0006412">
    <property type="term" value="P:translation"/>
    <property type="evidence" value="ECO:0007669"/>
    <property type="project" value="UniProtKB-UniRule"/>
</dbReference>
<keyword evidence="3 4" id="KW-0687">Ribonucleoprotein</keyword>
<dbReference type="HAMAP" id="MF_00508">
    <property type="entry name" value="Ribosomal_uS10"/>
    <property type="match status" value="1"/>
</dbReference>
<dbReference type="Gene3D" id="3.30.70.600">
    <property type="entry name" value="Ribosomal protein S10 domain"/>
    <property type="match status" value="1"/>
</dbReference>
<dbReference type="EMBL" id="QXIU01000125">
    <property type="protein sequence ID" value="RIE11042.1"/>
    <property type="molecule type" value="Genomic_DNA"/>
</dbReference>
<dbReference type="Proteomes" id="UP000266260">
    <property type="component" value="Unassembled WGS sequence"/>
</dbReference>
<organism evidence="7 9">
    <name type="scientific">Candidatus Cryosericum odellii</name>
    <dbReference type="NCBI Taxonomy" id="2290917"/>
    <lineage>
        <taxon>Bacteria</taxon>
        <taxon>Pseudomonadati</taxon>
        <taxon>Caldisericota/Cryosericota group</taxon>
        <taxon>Candidatus Cryosericota</taxon>
        <taxon>Candidatus Cryosericia</taxon>
        <taxon>Candidatus Cryosericales</taxon>
        <taxon>Candidatus Cryosericaceae</taxon>
        <taxon>Candidatus Cryosericum</taxon>
    </lineage>
</organism>
<dbReference type="PRINTS" id="PR00971">
    <property type="entry name" value="RIBOSOMALS10"/>
</dbReference>
<dbReference type="GO" id="GO:0005840">
    <property type="term" value="C:ribosome"/>
    <property type="evidence" value="ECO:0007669"/>
    <property type="project" value="UniProtKB-KW"/>
</dbReference>
<dbReference type="PANTHER" id="PTHR11700">
    <property type="entry name" value="30S RIBOSOMAL PROTEIN S10 FAMILY MEMBER"/>
    <property type="match status" value="1"/>
</dbReference>
<dbReference type="GO" id="GO:0003735">
    <property type="term" value="F:structural constituent of ribosome"/>
    <property type="evidence" value="ECO:0007669"/>
    <property type="project" value="InterPro"/>
</dbReference>
<dbReference type="GO" id="GO:0000049">
    <property type="term" value="F:tRNA binding"/>
    <property type="evidence" value="ECO:0007669"/>
    <property type="project" value="UniProtKB-UniRule"/>
</dbReference>
<dbReference type="Pfam" id="PF00338">
    <property type="entry name" value="Ribosomal_S10"/>
    <property type="match status" value="1"/>
</dbReference>
<evidence type="ECO:0000313" key="7">
    <source>
        <dbReference type="EMBL" id="RIE11042.1"/>
    </source>
</evidence>
<feature type="domain" description="Small ribosomal subunit protein uS10" evidence="5">
    <location>
        <begin position="7"/>
        <end position="101"/>
    </location>
</feature>
<evidence type="ECO:0000259" key="5">
    <source>
        <dbReference type="SMART" id="SM01403"/>
    </source>
</evidence>
<dbReference type="GO" id="GO:1990904">
    <property type="term" value="C:ribonucleoprotein complex"/>
    <property type="evidence" value="ECO:0007669"/>
    <property type="project" value="UniProtKB-KW"/>
</dbReference>
<reference evidence="8 9" key="1">
    <citation type="submission" date="2018-09" db="EMBL/GenBank/DDBJ databases">
        <title>Discovery and Ecogenomic Context for Candidatus Cryosericales, a Global Caldiserica Order Active in Thawing Permafrost.</title>
        <authorList>
            <person name="Martinez M.A."/>
            <person name="Woodcroft B.J."/>
            <person name="Ignacio Espinoza J.C."/>
            <person name="Zayed A."/>
            <person name="Singleton C.M."/>
            <person name="Boyd J."/>
            <person name="Li Y.-F."/>
            <person name="Purvine S."/>
            <person name="Maughan H."/>
            <person name="Hodgkins S.B."/>
            <person name="Anderson D."/>
            <person name="Sederholm M."/>
            <person name="Temperton B."/>
            <person name="Saleska S.R."/>
            <person name="Tyson G.W."/>
            <person name="Rich V.I."/>
        </authorList>
    </citation>
    <scope>NUCLEOTIDE SEQUENCE [LARGE SCALE GENOMIC DNA]</scope>
    <source>
        <strain evidence="7 9">SMC5</strain>
        <strain evidence="6 8">SMC6</strain>
    </source>
</reference>
<protein>
    <recommendedName>
        <fullName evidence="4">Small ribosomal subunit protein uS10</fullName>
    </recommendedName>
</protein>
<name>A0A398D6U9_9BACT</name>
<dbReference type="InterPro" id="IPR027486">
    <property type="entry name" value="Ribosomal_uS10_dom"/>
</dbReference>
<evidence type="ECO:0000256" key="1">
    <source>
        <dbReference type="ARBA" id="ARBA00007102"/>
    </source>
</evidence>